<name>A0AAN8P9F4_PATCE</name>
<evidence type="ECO:0000313" key="1">
    <source>
        <dbReference type="EMBL" id="KAK6173892.1"/>
    </source>
</evidence>
<proteinExistence type="predicted"/>
<gene>
    <name evidence="1" type="ORF">SNE40_017268</name>
</gene>
<comment type="caution">
    <text evidence="1">The sequence shown here is derived from an EMBL/GenBank/DDBJ whole genome shotgun (WGS) entry which is preliminary data.</text>
</comment>
<dbReference type="Proteomes" id="UP001347796">
    <property type="component" value="Unassembled WGS sequence"/>
</dbReference>
<dbReference type="AlphaFoldDB" id="A0AAN8P9F4"/>
<evidence type="ECO:0000313" key="2">
    <source>
        <dbReference type="Proteomes" id="UP001347796"/>
    </source>
</evidence>
<dbReference type="EMBL" id="JAZGQO010000011">
    <property type="protein sequence ID" value="KAK6173892.1"/>
    <property type="molecule type" value="Genomic_DNA"/>
</dbReference>
<protein>
    <submittedName>
        <fullName evidence="1">Uncharacterized protein</fullName>
    </submittedName>
</protein>
<keyword evidence="2" id="KW-1185">Reference proteome</keyword>
<sequence>MSDYSTKLFNAESMSLKISQQNSGKMSSPVTIESSMKFIQQPLNQPSIKKTTTECMCERHMRNILCRACGFVFYGRIRQACPLHPNVIHLMDCQCCPKCRAGLLQEFAN</sequence>
<organism evidence="1 2">
    <name type="scientific">Patella caerulea</name>
    <name type="common">Rayed Mediterranean limpet</name>
    <dbReference type="NCBI Taxonomy" id="87958"/>
    <lineage>
        <taxon>Eukaryota</taxon>
        <taxon>Metazoa</taxon>
        <taxon>Spiralia</taxon>
        <taxon>Lophotrochozoa</taxon>
        <taxon>Mollusca</taxon>
        <taxon>Gastropoda</taxon>
        <taxon>Patellogastropoda</taxon>
        <taxon>Patelloidea</taxon>
        <taxon>Patellidae</taxon>
        <taxon>Patella</taxon>
    </lineage>
</organism>
<reference evidence="1 2" key="1">
    <citation type="submission" date="2024-01" db="EMBL/GenBank/DDBJ databases">
        <title>The genome of the rayed Mediterranean limpet Patella caerulea (Linnaeus, 1758).</title>
        <authorList>
            <person name="Anh-Thu Weber A."/>
            <person name="Halstead-Nussloch G."/>
        </authorList>
    </citation>
    <scope>NUCLEOTIDE SEQUENCE [LARGE SCALE GENOMIC DNA]</scope>
    <source>
        <strain evidence="1">AATW-2023a</strain>
        <tissue evidence="1">Whole specimen</tissue>
    </source>
</reference>
<accession>A0AAN8P9F4</accession>